<dbReference type="AlphaFoldDB" id="A0A3E0W7S2"/>
<evidence type="ECO:0000259" key="1">
    <source>
        <dbReference type="Pfam" id="PF01548"/>
    </source>
</evidence>
<dbReference type="Proteomes" id="UP000257080">
    <property type="component" value="Unassembled WGS sequence"/>
</dbReference>
<feature type="domain" description="Transposase IS110-like N-terminal" evidence="1">
    <location>
        <begin position="6"/>
        <end position="58"/>
    </location>
</feature>
<dbReference type="InterPro" id="IPR002525">
    <property type="entry name" value="Transp_IS110-like_N"/>
</dbReference>
<name>A0A3E0W7S2_9MICO</name>
<accession>A0A3E0W7S2</accession>
<comment type="caution">
    <text evidence="2">The sequence shown here is derived from an EMBL/GenBank/DDBJ whole genome shotgun (WGS) entry which is preliminary data.</text>
</comment>
<gene>
    <name evidence="2" type="ORF">B7R25_16380</name>
</gene>
<dbReference type="EMBL" id="NBXE01000040">
    <property type="protein sequence ID" value="RFA24644.1"/>
    <property type="molecule type" value="Genomic_DNA"/>
</dbReference>
<dbReference type="RefSeq" id="WP_116420053.1">
    <property type="nucleotide sequence ID" value="NZ_NBXC01000033.1"/>
</dbReference>
<sequence length="77" mass="8191">MPQLWAGIDAGKTEHHCIVLNADGAKLLSRRFANREGEILALMGDVASLPGGTDVAWATDLNLDPPTSLSDPVPRAR</sequence>
<organism evidence="2 3">
    <name type="scientific">Subtercola boreus</name>
    <dbReference type="NCBI Taxonomy" id="120213"/>
    <lineage>
        <taxon>Bacteria</taxon>
        <taxon>Bacillati</taxon>
        <taxon>Actinomycetota</taxon>
        <taxon>Actinomycetes</taxon>
        <taxon>Micrococcales</taxon>
        <taxon>Microbacteriaceae</taxon>
        <taxon>Subtercola</taxon>
    </lineage>
</organism>
<dbReference type="GO" id="GO:0004803">
    <property type="term" value="F:transposase activity"/>
    <property type="evidence" value="ECO:0007669"/>
    <property type="project" value="InterPro"/>
</dbReference>
<reference evidence="2 3" key="1">
    <citation type="submission" date="2017-04" db="EMBL/GenBank/DDBJ databases">
        <title>Comparative genome analysis of Subtercola boreus.</title>
        <authorList>
            <person name="Cho Y.-J."/>
            <person name="Cho A."/>
            <person name="Kim O.-S."/>
            <person name="Lee J.-I."/>
        </authorList>
    </citation>
    <scope>NUCLEOTIDE SEQUENCE [LARGE SCALE GENOMIC DNA]</scope>
    <source>
        <strain evidence="2 3">P28004</strain>
    </source>
</reference>
<protein>
    <recommendedName>
        <fullName evidence="1">Transposase IS110-like N-terminal domain-containing protein</fullName>
    </recommendedName>
</protein>
<evidence type="ECO:0000313" key="2">
    <source>
        <dbReference type="EMBL" id="RFA24644.1"/>
    </source>
</evidence>
<dbReference type="GO" id="GO:0006313">
    <property type="term" value="P:DNA transposition"/>
    <property type="evidence" value="ECO:0007669"/>
    <property type="project" value="InterPro"/>
</dbReference>
<dbReference type="OrthoDB" id="3188901at2"/>
<dbReference type="Pfam" id="PF01548">
    <property type="entry name" value="DEDD_Tnp_IS110"/>
    <property type="match status" value="1"/>
</dbReference>
<proteinExistence type="predicted"/>
<evidence type="ECO:0000313" key="3">
    <source>
        <dbReference type="Proteomes" id="UP000257080"/>
    </source>
</evidence>
<dbReference type="GO" id="GO:0003677">
    <property type="term" value="F:DNA binding"/>
    <property type="evidence" value="ECO:0007669"/>
    <property type="project" value="InterPro"/>
</dbReference>